<dbReference type="NCBIfam" id="NF003261">
    <property type="entry name" value="PRK04231.1"/>
    <property type="match status" value="1"/>
</dbReference>
<dbReference type="Gene3D" id="2.40.30.10">
    <property type="entry name" value="Translation factors"/>
    <property type="match status" value="1"/>
</dbReference>
<dbReference type="EMBL" id="MIYY01000009">
    <property type="protein sequence ID" value="OIR23434.1"/>
    <property type="molecule type" value="Genomic_DNA"/>
</dbReference>
<dbReference type="GO" id="GO:0022625">
    <property type="term" value="C:cytosolic large ribosomal subunit"/>
    <property type="evidence" value="ECO:0007669"/>
    <property type="project" value="UniProtKB-UniRule"/>
</dbReference>
<evidence type="ECO:0000256" key="3">
    <source>
        <dbReference type="ARBA" id="ARBA00022884"/>
    </source>
</evidence>
<dbReference type="AlphaFoldDB" id="A0A1J5TR73"/>
<sequence>MPKHNKPNRGSMAFSPRKRARSETPHISSWAAVDGDDPKILGFAGYKVGMSHIMAIDYRKKSTTAGQEIRMPVTIVEIPPMKIVGARGYIQDTYGLRTLTEAWEKKIDKDLERTLPIPKGHNAKDAWKKMSDSDLEEVRLLVHTQPRMVTGIPKKRPEIMEMAVGGGSVDAQIEFAKGMMGKEFTMTDFTEDGEMLDAIAVTTGYGFQGHVKRWGIKLLTHKNSKHRRMIGNLGPFSPGYVVSTVPQAGQTGYHQRTEYNKRLLKIGDNPDDINPKGGFLNYGLIRGNYAIMHGSLPGPSKRLIRFRKAVRFHGKKTNAIVAPEITMISQESQQGV</sequence>
<dbReference type="InterPro" id="IPR044892">
    <property type="entry name" value="Ribosomal_L3_dom_3_arc_sf"/>
</dbReference>
<evidence type="ECO:0000313" key="8">
    <source>
        <dbReference type="EMBL" id="OIR23434.1"/>
    </source>
</evidence>
<comment type="subunit">
    <text evidence="6">Part of the 50S ribosomal subunit. Forms a cluster with proteins L14 and L24e.</text>
</comment>
<organism evidence="8 9">
    <name type="scientific">Marine Group III euryarchaeote CG-Epi3</name>
    <dbReference type="NCBI Taxonomy" id="1888997"/>
    <lineage>
        <taxon>Archaea</taxon>
        <taxon>Methanobacteriati</taxon>
        <taxon>Thermoplasmatota</taxon>
        <taxon>Thermoplasmata</taxon>
        <taxon>Candidatus Thermoprofundales</taxon>
    </lineage>
</organism>
<dbReference type="PANTHER" id="PTHR11363:SF5">
    <property type="entry name" value="LARGE RIBOSOMAL SUBUNIT PROTEIN UL3"/>
    <property type="match status" value="1"/>
</dbReference>
<protein>
    <recommendedName>
        <fullName evidence="6">Large ribosomal subunit protein uL3</fullName>
    </recommendedName>
</protein>
<evidence type="ECO:0000256" key="6">
    <source>
        <dbReference type="HAMAP-Rule" id="MF_01325"/>
    </source>
</evidence>
<dbReference type="InterPro" id="IPR019928">
    <property type="entry name" value="Ribosomal_uL3_arc"/>
</dbReference>
<dbReference type="InterPro" id="IPR045077">
    <property type="entry name" value="L3_arc_euk"/>
</dbReference>
<accession>A0A1J5TR73</accession>
<comment type="function">
    <text evidence="6">One of the primary rRNA binding proteins, it binds directly near the 3'-end of the 23S rRNA, where it nucleates assembly of the 50S subunit.</text>
</comment>
<name>A0A1J5TR73_9ARCH</name>
<dbReference type="GO" id="GO:0003735">
    <property type="term" value="F:structural constituent of ribosome"/>
    <property type="evidence" value="ECO:0007669"/>
    <property type="project" value="UniProtKB-UniRule"/>
</dbReference>
<dbReference type="Pfam" id="PF00297">
    <property type="entry name" value="Ribosomal_L3"/>
    <property type="match status" value="1"/>
</dbReference>
<dbReference type="HAMAP" id="MF_01325_A">
    <property type="entry name" value="Ribosomal_uL3_A"/>
    <property type="match status" value="1"/>
</dbReference>
<dbReference type="SUPFAM" id="SSF50447">
    <property type="entry name" value="Translation proteins"/>
    <property type="match status" value="1"/>
</dbReference>
<dbReference type="PANTHER" id="PTHR11363">
    <property type="entry name" value="60S RIBOSOMAL PROTEIN L3-RELATED"/>
    <property type="match status" value="1"/>
</dbReference>
<dbReference type="InterPro" id="IPR000597">
    <property type="entry name" value="Ribosomal_uL3"/>
</dbReference>
<evidence type="ECO:0000256" key="5">
    <source>
        <dbReference type="ARBA" id="ARBA00023274"/>
    </source>
</evidence>
<evidence type="ECO:0000313" key="9">
    <source>
        <dbReference type="Proteomes" id="UP000183138"/>
    </source>
</evidence>
<dbReference type="InterPro" id="IPR009000">
    <property type="entry name" value="Transl_B-barrel_sf"/>
</dbReference>
<evidence type="ECO:0000256" key="2">
    <source>
        <dbReference type="ARBA" id="ARBA00022730"/>
    </source>
</evidence>
<reference evidence="8 9" key="1">
    <citation type="submission" date="2016-08" db="EMBL/GenBank/DDBJ databases">
        <title>New Insights into Marine Group III Euryarchaeota, from dark to light.</title>
        <authorList>
            <person name="Haro-Moreno J.M."/>
            <person name="Rodriguez-Valera F."/>
            <person name="Lopez-Garcia P."/>
            <person name="Moreira D."/>
            <person name="Martin-Cuadrado A.B."/>
        </authorList>
    </citation>
    <scope>NUCLEOTIDE SEQUENCE [LARGE SCALE GENOMIC DNA]</scope>
    <source>
        <strain evidence="8">CG-Epi3</strain>
    </source>
</reference>
<comment type="caution">
    <text evidence="8">The sequence shown here is derived from an EMBL/GenBank/DDBJ whole genome shotgun (WGS) entry which is preliminary data.</text>
</comment>
<dbReference type="GO" id="GO:0019843">
    <property type="term" value="F:rRNA binding"/>
    <property type="evidence" value="ECO:0007669"/>
    <property type="project" value="UniProtKB-UniRule"/>
</dbReference>
<dbReference type="GO" id="GO:0006412">
    <property type="term" value="P:translation"/>
    <property type="evidence" value="ECO:0007669"/>
    <property type="project" value="UniProtKB-UniRule"/>
</dbReference>
<evidence type="ECO:0000256" key="7">
    <source>
        <dbReference type="SAM" id="MobiDB-lite"/>
    </source>
</evidence>
<keyword evidence="4 6" id="KW-0689">Ribosomal protein</keyword>
<dbReference type="Proteomes" id="UP000183138">
    <property type="component" value="Unassembled WGS sequence"/>
</dbReference>
<proteinExistence type="inferred from homology"/>
<dbReference type="Gene3D" id="3.30.1430.10">
    <property type="match status" value="1"/>
</dbReference>
<comment type="similarity">
    <text evidence="1 6">Belongs to the universal ribosomal protein uL3 family.</text>
</comment>
<keyword evidence="3 6" id="KW-0694">RNA-binding</keyword>
<gene>
    <name evidence="6" type="primary">rpl3</name>
    <name evidence="8" type="ORF">BEU00_02765</name>
</gene>
<evidence type="ECO:0000256" key="4">
    <source>
        <dbReference type="ARBA" id="ARBA00022980"/>
    </source>
</evidence>
<keyword evidence="5 6" id="KW-0687">Ribonucleoprotein</keyword>
<keyword evidence="2 6" id="KW-0699">rRNA-binding</keyword>
<dbReference type="Gene3D" id="4.10.960.10">
    <property type="entry name" value="Ribosomal protein L3, domain 3"/>
    <property type="match status" value="1"/>
</dbReference>
<evidence type="ECO:0000256" key="1">
    <source>
        <dbReference type="ARBA" id="ARBA00006540"/>
    </source>
</evidence>
<dbReference type="NCBIfam" id="TIGR03626">
    <property type="entry name" value="L3_arch"/>
    <property type="match status" value="1"/>
</dbReference>
<feature type="region of interest" description="Disordered" evidence="7">
    <location>
        <begin position="1"/>
        <end position="25"/>
    </location>
</feature>